<dbReference type="PROSITE" id="PS51257">
    <property type="entry name" value="PROKAR_LIPOPROTEIN"/>
    <property type="match status" value="1"/>
</dbReference>
<dbReference type="AlphaFoldDB" id="A0A2K9LHY3"/>
<dbReference type="OrthoDB" id="7813811at2"/>
<keyword evidence="2" id="KW-0443">Lipid metabolism</keyword>
<evidence type="ECO:0000313" key="5">
    <source>
        <dbReference type="Proteomes" id="UP000235116"/>
    </source>
</evidence>
<keyword evidence="1" id="KW-0442">Lipid degradation</keyword>
<dbReference type="GO" id="GO:0016042">
    <property type="term" value="P:lipid catabolic process"/>
    <property type="evidence" value="ECO:0007669"/>
    <property type="project" value="UniProtKB-KW"/>
</dbReference>
<evidence type="ECO:0000259" key="3">
    <source>
        <dbReference type="Pfam" id="PF00561"/>
    </source>
</evidence>
<dbReference type="EMBL" id="CP022684">
    <property type="protein sequence ID" value="AUM11892.1"/>
    <property type="molecule type" value="Genomic_DNA"/>
</dbReference>
<accession>A0A2K9LHY3</accession>
<protein>
    <recommendedName>
        <fullName evidence="3">AB hydrolase-1 domain-containing protein</fullName>
    </recommendedName>
</protein>
<evidence type="ECO:0000313" key="4">
    <source>
        <dbReference type="EMBL" id="AUM11892.1"/>
    </source>
</evidence>
<dbReference type="Gene3D" id="3.40.50.1820">
    <property type="entry name" value="alpha/beta hydrolase"/>
    <property type="match status" value="1"/>
</dbReference>
<keyword evidence="5" id="KW-1185">Reference proteome</keyword>
<sequence length="449" mass="49922">MGRFPTIGIGWLLCLVVALSGCGADNREIGLYVANTADGIDIKMRRYRPTSGYEFSDGTPVVLFPGITLNNNQFDVYSPPWLNSYHYKLPQDAPEWAKQDPVIQDDNLKFFSLAHYLYLRGYDVWMPNYRGVGRGDFDSEHGHGNSNLDVWCALDFPAAVDKVRSVTGKKPVIGGHSTGGLCGYLYLQGITMDAAVVAAGDYLPHVTSSPELAAERNANVAGYLALDPAGIPYYPYSWLLDSRAFFQALVQPVLVDLDSVLPWVLSLLPPVIVSGGIDLTFKLVTGLADAFPSYLPQWANVFGGLDFWRTANMNGYVEDFHARMVFSSFYMGVTAQYSDWAINGEFREHWRNGEENQDLINPPDRRTDDGYYYYQDHMSRMTAPAYSVFSDASGLVDTDTMVGILFEGKTHHPQDEWIEIPNSGHIDVVNGNQAPTVSYPAIADWLDAL</sequence>
<gene>
    <name evidence="4" type="ORF">Kalk_05390</name>
</gene>
<evidence type="ECO:0000256" key="2">
    <source>
        <dbReference type="ARBA" id="ARBA00023098"/>
    </source>
</evidence>
<dbReference type="KEGG" id="kak:Kalk_05390"/>
<dbReference type="PANTHER" id="PTHR11005">
    <property type="entry name" value="LYSOSOMAL ACID LIPASE-RELATED"/>
    <property type="match status" value="1"/>
</dbReference>
<dbReference type="RefSeq" id="WP_101893230.1">
    <property type="nucleotide sequence ID" value="NZ_CP022684.1"/>
</dbReference>
<dbReference type="InterPro" id="IPR000073">
    <property type="entry name" value="AB_hydrolase_1"/>
</dbReference>
<reference evidence="5" key="1">
    <citation type="submission" date="2017-08" db="EMBL/GenBank/DDBJ databases">
        <title>Direct submision.</title>
        <authorList>
            <person name="Kim S.-J."/>
            <person name="Rhee S.-K."/>
        </authorList>
    </citation>
    <scope>NUCLEOTIDE SEQUENCE [LARGE SCALE GENOMIC DNA]</scope>
    <source>
        <strain evidence="5">GI5</strain>
    </source>
</reference>
<dbReference type="SUPFAM" id="SSF53474">
    <property type="entry name" value="alpha/beta-Hydrolases"/>
    <property type="match status" value="1"/>
</dbReference>
<evidence type="ECO:0000256" key="1">
    <source>
        <dbReference type="ARBA" id="ARBA00022963"/>
    </source>
</evidence>
<proteinExistence type="predicted"/>
<dbReference type="Pfam" id="PF00561">
    <property type="entry name" value="Abhydrolase_1"/>
    <property type="match status" value="1"/>
</dbReference>
<feature type="domain" description="AB hydrolase-1" evidence="3">
    <location>
        <begin position="109"/>
        <end position="188"/>
    </location>
</feature>
<dbReference type="InterPro" id="IPR029058">
    <property type="entry name" value="AB_hydrolase_fold"/>
</dbReference>
<organism evidence="4 5">
    <name type="scientific">Ketobacter alkanivorans</name>
    <dbReference type="NCBI Taxonomy" id="1917421"/>
    <lineage>
        <taxon>Bacteria</taxon>
        <taxon>Pseudomonadati</taxon>
        <taxon>Pseudomonadota</taxon>
        <taxon>Gammaproteobacteria</taxon>
        <taxon>Pseudomonadales</taxon>
        <taxon>Ketobacteraceae</taxon>
        <taxon>Ketobacter</taxon>
    </lineage>
</organism>
<dbReference type="Proteomes" id="UP000235116">
    <property type="component" value="Chromosome"/>
</dbReference>
<name>A0A2K9LHY3_9GAMM</name>